<reference evidence="1" key="1">
    <citation type="submission" date="2024-03" db="EMBL/GenBank/DDBJ databases">
        <authorList>
            <consortium name="ELIXIR-Norway"/>
            <consortium name="Elixir Norway"/>
        </authorList>
    </citation>
    <scope>NUCLEOTIDE SEQUENCE</scope>
</reference>
<organism evidence="1 2">
    <name type="scientific">Sphagnum jensenii</name>
    <dbReference type="NCBI Taxonomy" id="128206"/>
    <lineage>
        <taxon>Eukaryota</taxon>
        <taxon>Viridiplantae</taxon>
        <taxon>Streptophyta</taxon>
        <taxon>Embryophyta</taxon>
        <taxon>Bryophyta</taxon>
        <taxon>Sphagnophytina</taxon>
        <taxon>Sphagnopsida</taxon>
        <taxon>Sphagnales</taxon>
        <taxon>Sphagnaceae</taxon>
        <taxon>Sphagnum</taxon>
    </lineage>
</organism>
<proteinExistence type="predicted"/>
<evidence type="ECO:0000313" key="1">
    <source>
        <dbReference type="EMBL" id="CAK9862809.1"/>
    </source>
</evidence>
<keyword evidence="2" id="KW-1185">Reference proteome</keyword>
<dbReference type="Proteomes" id="UP001497522">
    <property type="component" value="Chromosome 13"/>
</dbReference>
<dbReference type="EMBL" id="OZ023714">
    <property type="protein sequence ID" value="CAK9862809.1"/>
    <property type="molecule type" value="Genomic_DNA"/>
</dbReference>
<gene>
    <name evidence="1" type="ORF">CSSPJE1EN2_LOCUS5804</name>
</gene>
<protein>
    <submittedName>
        <fullName evidence="1">Uncharacterized protein</fullName>
    </submittedName>
</protein>
<evidence type="ECO:0000313" key="2">
    <source>
        <dbReference type="Proteomes" id="UP001497522"/>
    </source>
</evidence>
<sequence>MNVSSAMVANHFSRSKPGLSCEHGRELWWAILSIATRNLMTGCGAKSRSHMQLRLQMLGMVERLMFDLNSGQGSSTSTPKHMLIQLSKGTSELGFIHNP</sequence>
<accession>A0ABP1AJT8</accession>
<name>A0ABP1AJT8_9BRYO</name>